<dbReference type="PANTHER" id="PTHR18978">
    <property type="entry name" value="GRIP-1 ASSOCIATED PROTEIN 1"/>
    <property type="match status" value="1"/>
</dbReference>
<evidence type="ECO:0000313" key="4">
    <source>
        <dbReference type="Proteomes" id="UP000288716"/>
    </source>
</evidence>
<comment type="caution">
    <text evidence="3">The sequence shown here is derived from an EMBL/GenBank/DDBJ whole genome shotgun (WGS) entry which is preliminary data.</text>
</comment>
<dbReference type="AlphaFoldDB" id="A0A443SKH1"/>
<name>A0A443SKH1_9ACAR</name>
<gene>
    <name evidence="3" type="ORF">B4U80_10118</name>
</gene>
<dbReference type="EMBL" id="NCKV01001619">
    <property type="protein sequence ID" value="RWS28038.1"/>
    <property type="molecule type" value="Genomic_DNA"/>
</dbReference>
<keyword evidence="4" id="KW-1185">Reference proteome</keyword>
<keyword evidence="1" id="KW-0175">Coiled coil</keyword>
<dbReference type="GO" id="GO:0098887">
    <property type="term" value="P:neurotransmitter receptor transport, endosome to postsynaptic membrane"/>
    <property type="evidence" value="ECO:0007669"/>
    <property type="project" value="TreeGrafter"/>
</dbReference>
<sequence>MASTLSDADFQRLQEQLLELKTDNYSLTDKIKKQEAEISFWKCKSDSLEKQTLNPLAFAKNLTTKFSKEKELLQEISTLQQRIDSQETDFRVTNETLRQEISILLNNQEKHENIESSPSANGEEPITQKLSYAALAEKEELENRISSLNQRLDNLLEENETLNSNLRLFRETEEQLEKARNEINSITALSESRENEIIELKTEVNNLTQQKSCEINDLKSKYDAIVKDLSSKLKALQTENEQLSKKVESQKIVEQKLEDAVEMCSRLEDELQNSRAEFEKCKEDFETTISSLSEEKAKELNILEESFTGEKELLSKDCEQLKDELSHSETIIKDLEQQIKDIIEERKIQEKKGLMIVKELKRQLNSERKRAENLQEKLQEALTEKGGTVTVDVQSKSQNFKDSSSVGSWSFMSSRENGTTLSNHSDSDSKQASPMRNTDEFNLVDNGSQLEHENAQLVSRVTELQQEKWTLEERINQLEVHIEKLSEDVAEKRQLIEYYCMEGRSDPSPHHSTSLEKLTVKRVFDFIKAKGDENQKDINRRVLRMLEETLTKNMHLEKNLEMLSQQNLQLTKFAQAVPE</sequence>
<organism evidence="3 4">
    <name type="scientific">Leptotrombidium deliense</name>
    <dbReference type="NCBI Taxonomy" id="299467"/>
    <lineage>
        <taxon>Eukaryota</taxon>
        <taxon>Metazoa</taxon>
        <taxon>Ecdysozoa</taxon>
        <taxon>Arthropoda</taxon>
        <taxon>Chelicerata</taxon>
        <taxon>Arachnida</taxon>
        <taxon>Acari</taxon>
        <taxon>Acariformes</taxon>
        <taxon>Trombidiformes</taxon>
        <taxon>Prostigmata</taxon>
        <taxon>Anystina</taxon>
        <taxon>Parasitengona</taxon>
        <taxon>Trombiculoidea</taxon>
        <taxon>Trombiculidae</taxon>
        <taxon>Leptotrombidium</taxon>
    </lineage>
</organism>
<dbReference type="GO" id="GO:0099152">
    <property type="term" value="P:regulation of neurotransmitter receptor transport, endosome to postsynaptic membrane"/>
    <property type="evidence" value="ECO:0007669"/>
    <property type="project" value="TreeGrafter"/>
</dbReference>
<dbReference type="GO" id="GO:1905244">
    <property type="term" value="P:regulation of modification of synaptic structure"/>
    <property type="evidence" value="ECO:0007669"/>
    <property type="project" value="TreeGrafter"/>
</dbReference>
<evidence type="ECO:0000313" key="3">
    <source>
        <dbReference type="EMBL" id="RWS28038.1"/>
    </source>
</evidence>
<dbReference type="OrthoDB" id="5583482at2759"/>
<feature type="compositionally biased region" description="Polar residues" evidence="2">
    <location>
        <begin position="415"/>
        <end position="436"/>
    </location>
</feature>
<feature type="coiled-coil region" evidence="1">
    <location>
        <begin position="318"/>
        <end position="384"/>
    </location>
</feature>
<evidence type="ECO:0000256" key="2">
    <source>
        <dbReference type="SAM" id="MobiDB-lite"/>
    </source>
</evidence>
<dbReference type="STRING" id="299467.A0A443SKH1"/>
<dbReference type="GO" id="GO:0098978">
    <property type="term" value="C:glutamatergic synapse"/>
    <property type="evidence" value="ECO:0007669"/>
    <property type="project" value="TreeGrafter"/>
</dbReference>
<reference evidence="3 4" key="1">
    <citation type="journal article" date="2018" name="Gigascience">
        <title>Genomes of trombidid mites reveal novel predicted allergens and laterally-transferred genes associated with secondary metabolism.</title>
        <authorList>
            <person name="Dong X."/>
            <person name="Chaisiri K."/>
            <person name="Xia D."/>
            <person name="Armstrong S.D."/>
            <person name="Fang Y."/>
            <person name="Donnelly M.J."/>
            <person name="Kadowaki T."/>
            <person name="McGarry J.W."/>
            <person name="Darby A.C."/>
            <person name="Makepeace B.L."/>
        </authorList>
    </citation>
    <scope>NUCLEOTIDE SEQUENCE [LARGE SCALE GENOMIC DNA]</scope>
    <source>
        <strain evidence="3">UoL-UT</strain>
    </source>
</reference>
<dbReference type="GO" id="GO:0098998">
    <property type="term" value="C:extrinsic component of postsynaptic early endosome membrane"/>
    <property type="evidence" value="ECO:0007669"/>
    <property type="project" value="TreeGrafter"/>
</dbReference>
<feature type="region of interest" description="Disordered" evidence="2">
    <location>
        <begin position="393"/>
        <end position="441"/>
    </location>
</feature>
<dbReference type="GO" id="GO:0099158">
    <property type="term" value="P:regulation of recycling endosome localization within postsynapse"/>
    <property type="evidence" value="ECO:0007669"/>
    <property type="project" value="TreeGrafter"/>
</dbReference>
<dbReference type="GO" id="GO:0098837">
    <property type="term" value="C:postsynaptic recycling endosome"/>
    <property type="evidence" value="ECO:0007669"/>
    <property type="project" value="TreeGrafter"/>
</dbReference>
<feature type="coiled-coil region" evidence="1">
    <location>
        <begin position="31"/>
        <end position="284"/>
    </location>
</feature>
<evidence type="ECO:0000256" key="1">
    <source>
        <dbReference type="SAM" id="Coils"/>
    </source>
</evidence>
<feature type="compositionally biased region" description="Low complexity" evidence="2">
    <location>
        <begin position="403"/>
        <end position="414"/>
    </location>
</feature>
<dbReference type="Proteomes" id="UP000288716">
    <property type="component" value="Unassembled WGS sequence"/>
</dbReference>
<dbReference type="InterPro" id="IPR026204">
    <property type="entry name" value="GRIPAP1"/>
</dbReference>
<protein>
    <submittedName>
        <fullName evidence="3">GRIP1-associated protein 1-like protein</fullName>
    </submittedName>
</protein>
<accession>A0A443SKH1</accession>
<proteinExistence type="predicted"/>
<dbReference type="PANTHER" id="PTHR18978:SF1">
    <property type="entry name" value="GRIP1-ASSOCIATED PROTEIN 1"/>
    <property type="match status" value="1"/>
</dbReference>
<feature type="coiled-coil region" evidence="1">
    <location>
        <begin position="447"/>
        <end position="495"/>
    </location>
</feature>
<dbReference type="VEuPathDB" id="VectorBase:LDEU004001"/>
<feature type="compositionally biased region" description="Polar residues" evidence="2">
    <location>
        <begin position="393"/>
        <end position="402"/>
    </location>
</feature>